<feature type="compositionally biased region" description="Polar residues" evidence="1">
    <location>
        <begin position="67"/>
        <end position="77"/>
    </location>
</feature>
<protein>
    <submittedName>
        <fullName evidence="2">Uncharacterized protein</fullName>
    </submittedName>
</protein>
<organism evidence="2 3">
    <name type="scientific">Metschnikowia bicuspidata var. bicuspidata NRRL YB-4993</name>
    <dbReference type="NCBI Taxonomy" id="869754"/>
    <lineage>
        <taxon>Eukaryota</taxon>
        <taxon>Fungi</taxon>
        <taxon>Dikarya</taxon>
        <taxon>Ascomycota</taxon>
        <taxon>Saccharomycotina</taxon>
        <taxon>Pichiomycetes</taxon>
        <taxon>Metschnikowiaceae</taxon>
        <taxon>Metschnikowia</taxon>
    </lineage>
</organism>
<sequence>MHNIAALPLIIYCIFKNNKQTDDIRKENKSINETAKSHNRLHATVIFLQLCRPRDRNLASHREKMPDNTTSQSEPPK</sequence>
<evidence type="ECO:0000256" key="1">
    <source>
        <dbReference type="SAM" id="MobiDB-lite"/>
    </source>
</evidence>
<evidence type="ECO:0000313" key="3">
    <source>
        <dbReference type="Proteomes" id="UP000092555"/>
    </source>
</evidence>
<dbReference type="AlphaFoldDB" id="A0A1A0H8H2"/>
<dbReference type="GeneID" id="30027877"/>
<dbReference type="EMBL" id="LXTC01000004">
    <property type="protein sequence ID" value="OBA20414.1"/>
    <property type="molecule type" value="Genomic_DNA"/>
</dbReference>
<evidence type="ECO:0000313" key="2">
    <source>
        <dbReference type="EMBL" id="OBA20414.1"/>
    </source>
</evidence>
<reference evidence="2 3" key="1">
    <citation type="submission" date="2016-05" db="EMBL/GenBank/DDBJ databases">
        <title>Comparative genomics of biotechnologically important yeasts.</title>
        <authorList>
            <consortium name="DOE Joint Genome Institute"/>
            <person name="Riley R."/>
            <person name="Haridas S."/>
            <person name="Wolfe K.H."/>
            <person name="Lopes M.R."/>
            <person name="Hittinger C.T."/>
            <person name="Goker M."/>
            <person name="Salamov A."/>
            <person name="Wisecaver J."/>
            <person name="Long T.M."/>
            <person name="Aerts A.L."/>
            <person name="Barry K."/>
            <person name="Choi C."/>
            <person name="Clum A."/>
            <person name="Coughlan A.Y."/>
            <person name="Deshpande S."/>
            <person name="Douglass A.P."/>
            <person name="Hanson S.J."/>
            <person name="Klenk H.-P."/>
            <person name="LaButti K."/>
            <person name="Lapidus A."/>
            <person name="Lindquist E."/>
            <person name="Lipzen A."/>
            <person name="Meier-kolthoff J.P."/>
            <person name="Ohm R.A."/>
            <person name="Otillar R.P."/>
            <person name="Pangilinan J."/>
            <person name="Peng Y."/>
            <person name="Rokas A."/>
            <person name="Rosa C.A."/>
            <person name="Scheuner C."/>
            <person name="Sibirny A.A."/>
            <person name="Slot J.C."/>
            <person name="Stielow J.B."/>
            <person name="Sun H."/>
            <person name="Kurtzman C.P."/>
            <person name="Blackwell M."/>
            <person name="Grigoriev I.V."/>
            <person name="Jeffries T.W."/>
        </authorList>
    </citation>
    <scope>NUCLEOTIDE SEQUENCE [LARGE SCALE GENOMIC DNA]</scope>
    <source>
        <strain evidence="2 3">NRRL YB-4993</strain>
    </source>
</reference>
<proteinExistence type="predicted"/>
<dbReference type="Proteomes" id="UP000092555">
    <property type="component" value="Unassembled WGS sequence"/>
</dbReference>
<keyword evidence="3" id="KW-1185">Reference proteome</keyword>
<feature type="compositionally biased region" description="Basic and acidic residues" evidence="1">
    <location>
        <begin position="57"/>
        <end position="66"/>
    </location>
</feature>
<comment type="caution">
    <text evidence="2">The sequence shown here is derived from an EMBL/GenBank/DDBJ whole genome shotgun (WGS) entry which is preliminary data.</text>
</comment>
<name>A0A1A0H8H2_9ASCO</name>
<accession>A0A1A0H8H2</accession>
<dbReference type="RefSeq" id="XP_018710936.1">
    <property type="nucleotide sequence ID" value="XM_018854901.1"/>
</dbReference>
<feature type="region of interest" description="Disordered" evidence="1">
    <location>
        <begin position="57"/>
        <end position="77"/>
    </location>
</feature>
<gene>
    <name evidence="2" type="ORF">METBIDRAFT_198579</name>
</gene>